<dbReference type="PANTHER" id="PTHR24365">
    <property type="entry name" value="TOLL-LIKE RECEPTOR"/>
    <property type="match status" value="1"/>
</dbReference>
<keyword evidence="2" id="KW-0812">Transmembrane</keyword>
<evidence type="ECO:0000256" key="3">
    <source>
        <dbReference type="ARBA" id="ARBA00022729"/>
    </source>
</evidence>
<evidence type="ECO:0000313" key="8">
    <source>
        <dbReference type="Proteomes" id="UP001159405"/>
    </source>
</evidence>
<evidence type="ECO:0000256" key="5">
    <source>
        <dbReference type="ARBA" id="ARBA00023136"/>
    </source>
</evidence>
<dbReference type="InterPro" id="IPR035897">
    <property type="entry name" value="Toll_tir_struct_dom_sf"/>
</dbReference>
<dbReference type="InterPro" id="IPR000157">
    <property type="entry name" value="TIR_dom"/>
</dbReference>
<sequence length="454" mass="52010">MSFILECPTSSPSQNVNWYPSEYNVSFGKYENTNQWYSNLSWTVMNDTHGNWTAVLVRFSVSHKSAIAPELKCFLYPKNQTDLTLNISAYGFRYPDYLFLLQISGFPFTQDALSIMETYEPNLSTTSKCILYLSGKGFIVISNTATTLALCKEANDRTISNSERRTGGGSVAEWLEPWTCNSEAPSSSPALAASWVSSSNPRPRFDLTGLTGFLVISRTINVLVFDWCGCNTVNQSRSIELFIFLFITLEFEYHAFIIYNKEDSSWVVRKLLPLLEDKHHLKCCVHYRDFEPGKPFHDIMAETVYKSYKIIAVLSSNFLKSNYCNYELNLAKYRLVHRADNSLIMIRIDDADSKKLPRTLRKRNFIDYCNVLERPFWEEKLLRFLNVQNEDGDNRSAIAVQNQDVDNNEAEGSAFPSFNSIELRKNFNRLNSTTSNNTEVSLVSLPNEELNLEV</sequence>
<keyword evidence="8" id="KW-1185">Reference proteome</keyword>
<keyword evidence="4" id="KW-1133">Transmembrane helix</keyword>
<dbReference type="Proteomes" id="UP001159405">
    <property type="component" value="Unassembled WGS sequence"/>
</dbReference>
<accession>A0ABN8Q3S4</accession>
<reference evidence="7 8" key="1">
    <citation type="submission" date="2022-05" db="EMBL/GenBank/DDBJ databases">
        <authorList>
            <consortium name="Genoscope - CEA"/>
            <person name="William W."/>
        </authorList>
    </citation>
    <scope>NUCLEOTIDE SEQUENCE [LARGE SCALE GENOMIC DNA]</scope>
</reference>
<protein>
    <recommendedName>
        <fullName evidence="6">TIR domain-containing protein</fullName>
    </recommendedName>
</protein>
<evidence type="ECO:0000256" key="1">
    <source>
        <dbReference type="ARBA" id="ARBA00004370"/>
    </source>
</evidence>
<comment type="caution">
    <text evidence="7">The sequence shown here is derived from an EMBL/GenBank/DDBJ whole genome shotgun (WGS) entry which is preliminary data.</text>
</comment>
<organism evidence="7 8">
    <name type="scientific">Porites lobata</name>
    <dbReference type="NCBI Taxonomy" id="104759"/>
    <lineage>
        <taxon>Eukaryota</taxon>
        <taxon>Metazoa</taxon>
        <taxon>Cnidaria</taxon>
        <taxon>Anthozoa</taxon>
        <taxon>Hexacorallia</taxon>
        <taxon>Scleractinia</taxon>
        <taxon>Fungiina</taxon>
        <taxon>Poritidae</taxon>
        <taxon>Porites</taxon>
    </lineage>
</organism>
<evidence type="ECO:0000259" key="6">
    <source>
        <dbReference type="PROSITE" id="PS50104"/>
    </source>
</evidence>
<comment type="subcellular location">
    <subcellularLocation>
        <location evidence="1">Membrane</location>
    </subcellularLocation>
</comment>
<evidence type="ECO:0000313" key="7">
    <source>
        <dbReference type="EMBL" id="CAH3156641.1"/>
    </source>
</evidence>
<dbReference type="SUPFAM" id="SSF52200">
    <property type="entry name" value="Toll/Interleukin receptor TIR domain"/>
    <property type="match status" value="1"/>
</dbReference>
<dbReference type="Pfam" id="PF13676">
    <property type="entry name" value="TIR_2"/>
    <property type="match status" value="1"/>
</dbReference>
<dbReference type="Gene3D" id="3.40.50.10140">
    <property type="entry name" value="Toll/interleukin-1 receptor homology (TIR) domain"/>
    <property type="match status" value="1"/>
</dbReference>
<keyword evidence="3" id="KW-0732">Signal</keyword>
<dbReference type="SMART" id="SM00255">
    <property type="entry name" value="TIR"/>
    <property type="match status" value="1"/>
</dbReference>
<dbReference type="PROSITE" id="PS50104">
    <property type="entry name" value="TIR"/>
    <property type="match status" value="1"/>
</dbReference>
<keyword evidence="5" id="KW-0472">Membrane</keyword>
<evidence type="ECO:0000256" key="4">
    <source>
        <dbReference type="ARBA" id="ARBA00022989"/>
    </source>
</evidence>
<dbReference type="EMBL" id="CALNXK010000105">
    <property type="protein sequence ID" value="CAH3156641.1"/>
    <property type="molecule type" value="Genomic_DNA"/>
</dbReference>
<gene>
    <name evidence="7" type="ORF">PLOB_00001900</name>
</gene>
<feature type="domain" description="TIR" evidence="6">
    <location>
        <begin position="251"/>
        <end position="384"/>
    </location>
</feature>
<dbReference type="PANTHER" id="PTHR24365:SF530">
    <property type="entry name" value="MSTPROX-RELATED"/>
    <property type="match status" value="1"/>
</dbReference>
<proteinExistence type="predicted"/>
<name>A0ABN8Q3S4_9CNID</name>
<evidence type="ECO:0000256" key="2">
    <source>
        <dbReference type="ARBA" id="ARBA00022692"/>
    </source>
</evidence>